<keyword evidence="4" id="KW-1185">Reference proteome</keyword>
<feature type="coiled-coil region" evidence="1">
    <location>
        <begin position="112"/>
        <end position="153"/>
    </location>
</feature>
<organism evidence="3 4">
    <name type="scientific">Blepharisma stoltei</name>
    <dbReference type="NCBI Taxonomy" id="1481888"/>
    <lineage>
        <taxon>Eukaryota</taxon>
        <taxon>Sar</taxon>
        <taxon>Alveolata</taxon>
        <taxon>Ciliophora</taxon>
        <taxon>Postciliodesmatophora</taxon>
        <taxon>Heterotrichea</taxon>
        <taxon>Heterotrichida</taxon>
        <taxon>Blepharismidae</taxon>
        <taxon>Blepharisma</taxon>
    </lineage>
</organism>
<evidence type="ECO:0000313" key="3">
    <source>
        <dbReference type="EMBL" id="CAG9333646.1"/>
    </source>
</evidence>
<name>A0AAU9KDF9_9CILI</name>
<evidence type="ECO:0000256" key="2">
    <source>
        <dbReference type="SAM" id="MobiDB-lite"/>
    </source>
</evidence>
<sequence>MEISKGANSNHLTEDDLKARIKRLKEIDEALSSTLQVQGQIQNRFDNIDEFINHTIERSIITMKACADCMICEMHKKKENILKLLKSIDESIENDEKVVKIRNERNWYIKRVEDLEGRHRDYSQKISEKKERINELEEKIRDMKSTLKTVNVQNMKLQLKKDKTKRSSLPNSIQNSPKRRRPEAIGHSSRVISALVSPKNAIQNSKKNFKPDLIKSIKKSILETKAEIKKVQEENIKSNGYNMSKFFKSCYDTLHDDLIRKLPNKLSFIYKMLTENDIETPKHLRSLSYNGDYIPNIKSAGRVKQMKEEQLLNLKFTWPEFQKIDSHKVFILLSVKDNVLSELMKTISVNFPIKKHTERREKLNSMSEYELCKLRVRRNENGGILPL</sequence>
<accession>A0AAU9KDF9</accession>
<keyword evidence="1" id="KW-0175">Coiled coil</keyword>
<dbReference type="EMBL" id="CAJZBQ010000057">
    <property type="protein sequence ID" value="CAG9333646.1"/>
    <property type="molecule type" value="Genomic_DNA"/>
</dbReference>
<dbReference type="AlphaFoldDB" id="A0AAU9KDF9"/>
<gene>
    <name evidence="3" type="ORF">BSTOLATCC_MIC59463</name>
</gene>
<proteinExistence type="predicted"/>
<protein>
    <submittedName>
        <fullName evidence="3">Uncharacterized protein</fullName>
    </submittedName>
</protein>
<feature type="compositionally biased region" description="Polar residues" evidence="2">
    <location>
        <begin position="167"/>
        <end position="176"/>
    </location>
</feature>
<dbReference type="Proteomes" id="UP001162131">
    <property type="component" value="Unassembled WGS sequence"/>
</dbReference>
<evidence type="ECO:0000313" key="4">
    <source>
        <dbReference type="Proteomes" id="UP001162131"/>
    </source>
</evidence>
<comment type="caution">
    <text evidence="3">The sequence shown here is derived from an EMBL/GenBank/DDBJ whole genome shotgun (WGS) entry which is preliminary data.</text>
</comment>
<reference evidence="3" key="1">
    <citation type="submission" date="2021-09" db="EMBL/GenBank/DDBJ databases">
        <authorList>
            <consortium name="AG Swart"/>
            <person name="Singh M."/>
            <person name="Singh A."/>
            <person name="Seah K."/>
            <person name="Emmerich C."/>
        </authorList>
    </citation>
    <scope>NUCLEOTIDE SEQUENCE</scope>
    <source>
        <strain evidence="3">ATCC30299</strain>
    </source>
</reference>
<evidence type="ECO:0000256" key="1">
    <source>
        <dbReference type="SAM" id="Coils"/>
    </source>
</evidence>
<feature type="region of interest" description="Disordered" evidence="2">
    <location>
        <begin position="160"/>
        <end position="187"/>
    </location>
</feature>